<gene>
    <name evidence="1" type="ORF">GCM10007916_10510</name>
</gene>
<accession>A0ABQ6DXW9</accession>
<dbReference type="EMBL" id="BSPQ01000002">
    <property type="protein sequence ID" value="GLS89984.1"/>
    <property type="molecule type" value="Genomic_DNA"/>
</dbReference>
<sequence>MNVLDLSSIRCPLALVLLKRELLKTDDFNNSSLKLIFSTELAMSDIILFLEKKSYVYQSFRYENSFSLIITLNHIGTAKC</sequence>
<evidence type="ECO:0008006" key="3">
    <source>
        <dbReference type="Google" id="ProtNLM"/>
    </source>
</evidence>
<dbReference type="Proteomes" id="UP001157353">
    <property type="component" value="Unassembled WGS sequence"/>
</dbReference>
<proteinExistence type="predicted"/>
<dbReference type="SUPFAM" id="SSF64307">
    <property type="entry name" value="SirA-like"/>
    <property type="match status" value="1"/>
</dbReference>
<evidence type="ECO:0000313" key="2">
    <source>
        <dbReference type="Proteomes" id="UP001157353"/>
    </source>
</evidence>
<keyword evidence="2" id="KW-1185">Reference proteome</keyword>
<name>A0ABQ6DXW9_9GAMM</name>
<dbReference type="InterPro" id="IPR036868">
    <property type="entry name" value="TusA-like_sf"/>
</dbReference>
<organism evidence="1 2">
    <name type="scientific">Psychromonas marina</name>
    <dbReference type="NCBI Taxonomy" id="88364"/>
    <lineage>
        <taxon>Bacteria</taxon>
        <taxon>Pseudomonadati</taxon>
        <taxon>Pseudomonadota</taxon>
        <taxon>Gammaproteobacteria</taxon>
        <taxon>Alteromonadales</taxon>
        <taxon>Psychromonadaceae</taxon>
        <taxon>Psychromonas</taxon>
    </lineage>
</organism>
<protein>
    <recommendedName>
        <fullName evidence="3">Sulfurtransferase TusA family protein</fullName>
    </recommendedName>
</protein>
<comment type="caution">
    <text evidence="1">The sequence shown here is derived from an EMBL/GenBank/DDBJ whole genome shotgun (WGS) entry which is preliminary data.</text>
</comment>
<evidence type="ECO:0000313" key="1">
    <source>
        <dbReference type="EMBL" id="GLS89984.1"/>
    </source>
</evidence>
<reference evidence="2" key="1">
    <citation type="journal article" date="2019" name="Int. J. Syst. Evol. Microbiol.">
        <title>The Global Catalogue of Microorganisms (GCM) 10K type strain sequencing project: providing services to taxonomists for standard genome sequencing and annotation.</title>
        <authorList>
            <consortium name="The Broad Institute Genomics Platform"/>
            <consortium name="The Broad Institute Genome Sequencing Center for Infectious Disease"/>
            <person name="Wu L."/>
            <person name="Ma J."/>
        </authorList>
    </citation>
    <scope>NUCLEOTIDE SEQUENCE [LARGE SCALE GENOMIC DNA]</scope>
    <source>
        <strain evidence="2">NBRC 103166</strain>
    </source>
</reference>